<dbReference type="InterPro" id="IPR011650">
    <property type="entry name" value="Peptidase_M20_dimer"/>
</dbReference>
<reference evidence="5" key="1">
    <citation type="journal article" date="2013" name="Genome Announc.">
        <title>Draft genome sequence of the ascomycete Phaeoacremonium aleophilum strain UCR-PA7, a causal agent of the esca disease complex in grapevines.</title>
        <authorList>
            <person name="Blanco-Ulate B."/>
            <person name="Rolshausen P."/>
            <person name="Cantu D."/>
        </authorList>
    </citation>
    <scope>NUCLEOTIDE SEQUENCE [LARGE SCALE GENOMIC DNA]</scope>
    <source>
        <strain evidence="5">UCR-PA7</strain>
    </source>
</reference>
<dbReference type="RefSeq" id="XP_007917079.1">
    <property type="nucleotide sequence ID" value="XM_007918888.1"/>
</dbReference>
<protein>
    <recommendedName>
        <fullName evidence="2">Peptidase M20 domain-containing protein 2</fullName>
    </recommendedName>
</protein>
<dbReference type="InterPro" id="IPR036264">
    <property type="entry name" value="Bact_exopeptidase_dim_dom"/>
</dbReference>
<name>R8BFK5_PHAM7</name>
<accession>R8BFK5</accession>
<dbReference type="EMBL" id="KB933236">
    <property type="protein sequence ID" value="EON98091.1"/>
    <property type="molecule type" value="Genomic_DNA"/>
</dbReference>
<dbReference type="InterPro" id="IPR017439">
    <property type="entry name" value="Amidohydrolase"/>
</dbReference>
<dbReference type="Pfam" id="PF01546">
    <property type="entry name" value="Peptidase_M20"/>
    <property type="match status" value="1"/>
</dbReference>
<dbReference type="Pfam" id="PF07687">
    <property type="entry name" value="M20_dimer"/>
    <property type="match status" value="1"/>
</dbReference>
<dbReference type="Gene3D" id="3.30.70.360">
    <property type="match status" value="1"/>
</dbReference>
<dbReference type="PIRSF" id="PIRSF037226">
    <property type="entry name" value="Amidohydrolase_ACY1L2_prd"/>
    <property type="match status" value="1"/>
</dbReference>
<organism evidence="4 5">
    <name type="scientific">Phaeoacremonium minimum (strain UCR-PA7)</name>
    <name type="common">Esca disease fungus</name>
    <name type="synonym">Togninia minima</name>
    <dbReference type="NCBI Taxonomy" id="1286976"/>
    <lineage>
        <taxon>Eukaryota</taxon>
        <taxon>Fungi</taxon>
        <taxon>Dikarya</taxon>
        <taxon>Ascomycota</taxon>
        <taxon>Pezizomycotina</taxon>
        <taxon>Sordariomycetes</taxon>
        <taxon>Sordariomycetidae</taxon>
        <taxon>Togniniales</taxon>
        <taxon>Togniniaceae</taxon>
        <taxon>Phaeoacremonium</taxon>
    </lineage>
</organism>
<dbReference type="AlphaFoldDB" id="R8BFK5"/>
<comment type="similarity">
    <text evidence="1 2">Belongs to the peptidase M20A family.</text>
</comment>
<evidence type="ECO:0000256" key="2">
    <source>
        <dbReference type="PIRNR" id="PIRNR037226"/>
    </source>
</evidence>
<dbReference type="NCBIfam" id="TIGR01891">
    <property type="entry name" value="amidohydrolases"/>
    <property type="match status" value="1"/>
</dbReference>
<dbReference type="PANTHER" id="PTHR30575:SF4">
    <property type="entry name" value="PEPTIDASE M20 DOMAIN-CONTAINING PROTEIN 2"/>
    <property type="match status" value="1"/>
</dbReference>
<sequence>MQPSDARFSVAAIVADKHDALRALNDKIHVNPELGYKEFIAHDTLSAFLESHGFSVTRSAYGLETCLEARWPAGPTVAGSPSATFCAEYDALPEIGHACGHNLIATASVAASIALAQTLERAKIPGTVRLLGTPAEEGGGGKVKLIDAGAFLPFDRTRPEVALMAHPVSFKSFTMQEKLPPSTKFLAGFRCIASEELQIEFFGRSAHAGGEPWLGRNALDAAVTAYTAMSQLRQHIRADERVNVIINHGGDAPNVIPAYASLLCILRAPTKVALEDISSRVRACAAGAAQVAGCEVKVKLTEPAYLDLRVVDAISTVCAEEIVEVEGGNTAAVVAHSDFQRTISTDMGNVSYVLPSLHAIYGIPSQEGASCHDPRFTEASGSDEAFETALRVGRGLAMLGWRFITEPELTHKVAEQYLSS</sequence>
<evidence type="ECO:0000256" key="1">
    <source>
        <dbReference type="ARBA" id="ARBA00006247"/>
    </source>
</evidence>
<evidence type="ECO:0000313" key="5">
    <source>
        <dbReference type="Proteomes" id="UP000014074"/>
    </source>
</evidence>
<dbReference type="OrthoDB" id="6119954at2759"/>
<proteinExistence type="inferred from homology"/>
<dbReference type="Gene3D" id="3.40.630.10">
    <property type="entry name" value="Zn peptidases"/>
    <property type="match status" value="1"/>
</dbReference>
<dbReference type="FunFam" id="3.30.70.360:FF:000004">
    <property type="entry name" value="Peptidase M20 domain-containing protein 2"/>
    <property type="match status" value="1"/>
</dbReference>
<dbReference type="KEGG" id="tmn:UCRPA7_6350"/>
<keyword evidence="4" id="KW-0121">Carboxypeptidase</keyword>
<dbReference type="InterPro" id="IPR017144">
    <property type="entry name" value="Xaa-Arg_dipeptidase"/>
</dbReference>
<dbReference type="PANTHER" id="PTHR30575">
    <property type="entry name" value="PEPTIDASE M20"/>
    <property type="match status" value="1"/>
</dbReference>
<dbReference type="SUPFAM" id="SSF55031">
    <property type="entry name" value="Bacterial exopeptidase dimerisation domain"/>
    <property type="match status" value="1"/>
</dbReference>
<dbReference type="GO" id="GO:0004180">
    <property type="term" value="F:carboxypeptidase activity"/>
    <property type="evidence" value="ECO:0007669"/>
    <property type="project" value="UniProtKB-KW"/>
</dbReference>
<evidence type="ECO:0000313" key="4">
    <source>
        <dbReference type="EMBL" id="EON98091.1"/>
    </source>
</evidence>
<dbReference type="GeneID" id="19326997"/>
<gene>
    <name evidence="4" type="ORF">UCRPA7_6350</name>
</gene>
<dbReference type="InterPro" id="IPR002933">
    <property type="entry name" value="Peptidase_M20"/>
</dbReference>
<dbReference type="HOGENOM" id="CLU_031812_1_2_1"/>
<keyword evidence="5" id="KW-1185">Reference proteome</keyword>
<dbReference type="SUPFAM" id="SSF53187">
    <property type="entry name" value="Zn-dependent exopeptidases"/>
    <property type="match status" value="1"/>
</dbReference>
<dbReference type="GO" id="GO:0016805">
    <property type="term" value="F:dipeptidase activity"/>
    <property type="evidence" value="ECO:0007669"/>
    <property type="project" value="InterPro"/>
</dbReference>
<keyword evidence="4" id="KW-0378">Hydrolase</keyword>
<feature type="domain" description="Peptidase M20 dimerisation" evidence="3">
    <location>
        <begin position="198"/>
        <end position="286"/>
    </location>
</feature>
<dbReference type="InterPro" id="IPR052030">
    <property type="entry name" value="Peptidase_M20/M20A_hydrolases"/>
</dbReference>
<dbReference type="CDD" id="cd05672">
    <property type="entry name" value="M20_ACY1L2-like"/>
    <property type="match status" value="1"/>
</dbReference>
<dbReference type="eggNOG" id="ENOG502QQPD">
    <property type="taxonomic scope" value="Eukaryota"/>
</dbReference>
<evidence type="ECO:0000259" key="3">
    <source>
        <dbReference type="Pfam" id="PF07687"/>
    </source>
</evidence>
<dbReference type="Proteomes" id="UP000014074">
    <property type="component" value="Unassembled WGS sequence"/>
</dbReference>
<keyword evidence="4" id="KW-0645">Protease</keyword>